<dbReference type="Gene3D" id="1.25.10.10">
    <property type="entry name" value="Leucine-rich Repeat Variant"/>
    <property type="match status" value="2"/>
</dbReference>
<feature type="transmembrane region" description="Helical" evidence="1">
    <location>
        <begin position="6"/>
        <end position="27"/>
    </location>
</feature>
<keyword evidence="3" id="KW-1185">Reference proteome</keyword>
<reference evidence="2 3" key="1">
    <citation type="submission" date="2017-04" db="EMBL/GenBank/DDBJ databases">
        <authorList>
            <person name="Afonso C.L."/>
            <person name="Miller P.J."/>
            <person name="Scott M.A."/>
            <person name="Spackman E."/>
            <person name="Goraichik I."/>
            <person name="Dimitrov K.M."/>
            <person name="Suarez D.L."/>
            <person name="Swayne D.E."/>
        </authorList>
    </citation>
    <scope>NUCLEOTIDE SEQUENCE [LARGE SCALE GENOMIC DNA]</scope>
    <source>
        <strain evidence="2 3">N3/975</strain>
    </source>
</reference>
<gene>
    <name evidence="2" type="ORF">SAMN05661091_3895</name>
</gene>
<organism evidence="2 3">
    <name type="scientific">Paenibacillus uliginis N3/975</name>
    <dbReference type="NCBI Taxonomy" id="1313296"/>
    <lineage>
        <taxon>Bacteria</taxon>
        <taxon>Bacillati</taxon>
        <taxon>Bacillota</taxon>
        <taxon>Bacilli</taxon>
        <taxon>Bacillales</taxon>
        <taxon>Paenibacillaceae</taxon>
        <taxon>Paenibacillus</taxon>
    </lineage>
</organism>
<dbReference type="Pfam" id="PF03130">
    <property type="entry name" value="HEAT_PBS"/>
    <property type="match status" value="1"/>
</dbReference>
<dbReference type="GO" id="GO:0016829">
    <property type="term" value="F:lyase activity"/>
    <property type="evidence" value="ECO:0007669"/>
    <property type="project" value="UniProtKB-KW"/>
</dbReference>
<dbReference type="Proteomes" id="UP000192940">
    <property type="component" value="Chromosome I"/>
</dbReference>
<dbReference type="SUPFAM" id="SSF48371">
    <property type="entry name" value="ARM repeat"/>
    <property type="match status" value="2"/>
</dbReference>
<dbReference type="InterPro" id="IPR016024">
    <property type="entry name" value="ARM-type_fold"/>
</dbReference>
<keyword evidence="1" id="KW-0812">Transmembrane</keyword>
<evidence type="ECO:0000256" key="1">
    <source>
        <dbReference type="SAM" id="Phobius"/>
    </source>
</evidence>
<dbReference type="EMBL" id="LT840184">
    <property type="protein sequence ID" value="SMF87749.1"/>
    <property type="molecule type" value="Genomic_DNA"/>
</dbReference>
<dbReference type="RefSeq" id="WP_208914697.1">
    <property type="nucleotide sequence ID" value="NZ_LT840184.1"/>
</dbReference>
<keyword evidence="2" id="KW-0456">Lyase</keyword>
<dbReference type="SMART" id="SM00567">
    <property type="entry name" value="EZ_HEAT"/>
    <property type="match status" value="2"/>
</dbReference>
<keyword evidence="1" id="KW-0472">Membrane</keyword>
<dbReference type="AlphaFoldDB" id="A0A1X7HJF9"/>
<dbReference type="InterPro" id="IPR004155">
    <property type="entry name" value="PBS_lyase_HEAT"/>
</dbReference>
<dbReference type="InterPro" id="IPR011989">
    <property type="entry name" value="ARM-like"/>
</dbReference>
<accession>A0A1X7HJF9</accession>
<dbReference type="Pfam" id="PF13646">
    <property type="entry name" value="HEAT_2"/>
    <property type="match status" value="1"/>
</dbReference>
<dbReference type="STRING" id="1313296.SAMN05661091_3895"/>
<proteinExistence type="predicted"/>
<evidence type="ECO:0000313" key="2">
    <source>
        <dbReference type="EMBL" id="SMF87749.1"/>
    </source>
</evidence>
<evidence type="ECO:0000313" key="3">
    <source>
        <dbReference type="Proteomes" id="UP000192940"/>
    </source>
</evidence>
<sequence>MFSNLALAYMFIYVCLGLIALGIILLFQMKIKHNAEQKQSELYQKKHRDYFMYVQAHLHDDVSLELPPGNLKALERRVIQDKFMEWIEQFKGEAQTKLIGLCKEAGFVELEIRALGSFRYGRRIEAAYRLGGMRAEEAVPALEVLLDRTKYGPSTIIISRAIAKSADRPDQIRAMLSKLLSYEKPIHHMAADILLETRLDSAGLMRKLLDDPNPGLVKVALVAMWGQAVPAVVPALDRLVGSEQKDVRAEAVKLYLSSNPVLKDETIAQLMNDGEWEVRAAAAKALGPLHAAGSIPLLSAALQDENWHVRNNSAESLSLLGEQGFDVLCQAALTRTGAARETALNRIERIMAKESDHEAVDQMVAFNKKKLLYESYFGVQPNKRTVQVARVGGDYTA</sequence>
<protein>
    <submittedName>
        <fullName evidence="2">PBS lyase HEAT-like repeat-containing protein</fullName>
    </submittedName>
</protein>
<name>A0A1X7HJF9_9BACL</name>
<keyword evidence="1" id="KW-1133">Transmembrane helix</keyword>